<dbReference type="Proteomes" id="UP001177021">
    <property type="component" value="Unassembled WGS sequence"/>
</dbReference>
<name>A0ACB0LHR4_TRIPR</name>
<protein>
    <submittedName>
        <fullName evidence="1">Uncharacterized protein</fullName>
    </submittedName>
</protein>
<dbReference type="EMBL" id="CASHSV030000513">
    <property type="protein sequence ID" value="CAJ2666752.1"/>
    <property type="molecule type" value="Genomic_DNA"/>
</dbReference>
<comment type="caution">
    <text evidence="1">The sequence shown here is derived from an EMBL/GenBank/DDBJ whole genome shotgun (WGS) entry which is preliminary data.</text>
</comment>
<evidence type="ECO:0000313" key="1">
    <source>
        <dbReference type="EMBL" id="CAJ2666752.1"/>
    </source>
</evidence>
<accession>A0ACB0LHR4</accession>
<proteinExistence type="predicted"/>
<evidence type="ECO:0000313" key="2">
    <source>
        <dbReference type="Proteomes" id="UP001177021"/>
    </source>
</evidence>
<gene>
    <name evidence="1" type="ORF">MILVUS5_LOCUS31505</name>
</gene>
<sequence>MELGIGKSSIVKALAETCGRSQKEIYRQFKDLGDLGLVAQASRLSQSMLLKPDALTVTKVFNTFLAKESGQNSREKKKNHIKSLLLAATDCEPLYLTRLLQKELRIGASEQTLLSALGQAAVYSEEHAEPPPEIQSPSEEAAKIVKQVYSVLPDYDKIVCALLSDGVWRLPTTCNFTPGVPVGPMLSNAITSVSKTLNKFQNVGFTCEYKYDGERAQIHYMENGSIEIYSKKAERNTKKFPDVAAAVARLKKIAVSSFVMDCEIVAYDRAKQKILPLQVLSTRARKNVAASDIKIDVCIFAFDLLYLNGQALLKENLQIRRKHLYASFEEESGFLQFATSITSNNAEEIKKFLDESVNASLGDTLDLVPIGAFHGCGQRAGVYGTFLLACYDNDNEEFQTICKTGIGFSEKELEKCSARLRSKMIPRPTTYYRHAEKIKPDVWFEATEAWEVKASDLTISNVYQAAVDKVDSDKGISLRCPRLVRVRPDKVPEDTTSSEQVAEMFKDQKQNHPNKSKTTNKNE</sequence>
<keyword evidence="2" id="KW-1185">Reference proteome</keyword>
<reference evidence="1" key="1">
    <citation type="submission" date="2023-10" db="EMBL/GenBank/DDBJ databases">
        <authorList>
            <person name="Rodriguez Cubillos JULIANA M."/>
            <person name="De Vega J."/>
        </authorList>
    </citation>
    <scope>NUCLEOTIDE SEQUENCE</scope>
</reference>
<organism evidence="1 2">
    <name type="scientific">Trifolium pratense</name>
    <name type="common">Red clover</name>
    <dbReference type="NCBI Taxonomy" id="57577"/>
    <lineage>
        <taxon>Eukaryota</taxon>
        <taxon>Viridiplantae</taxon>
        <taxon>Streptophyta</taxon>
        <taxon>Embryophyta</taxon>
        <taxon>Tracheophyta</taxon>
        <taxon>Spermatophyta</taxon>
        <taxon>Magnoliopsida</taxon>
        <taxon>eudicotyledons</taxon>
        <taxon>Gunneridae</taxon>
        <taxon>Pentapetalae</taxon>
        <taxon>rosids</taxon>
        <taxon>fabids</taxon>
        <taxon>Fabales</taxon>
        <taxon>Fabaceae</taxon>
        <taxon>Papilionoideae</taxon>
        <taxon>50 kb inversion clade</taxon>
        <taxon>NPAAA clade</taxon>
        <taxon>Hologalegina</taxon>
        <taxon>IRL clade</taxon>
        <taxon>Trifolieae</taxon>
        <taxon>Trifolium</taxon>
    </lineage>
</organism>